<dbReference type="PANTHER" id="PTHR12320:SF84">
    <property type="entry name" value="PROTEIN PHOSPHATASE"/>
    <property type="match status" value="1"/>
</dbReference>
<dbReference type="Gene3D" id="3.60.40.10">
    <property type="entry name" value="PPM-type phosphatase domain"/>
    <property type="match status" value="1"/>
</dbReference>
<evidence type="ECO:0000313" key="5">
    <source>
        <dbReference type="Proteomes" id="UP000307440"/>
    </source>
</evidence>
<evidence type="ECO:0000256" key="1">
    <source>
        <dbReference type="RuleBase" id="RU366020"/>
    </source>
</evidence>
<feature type="compositionally biased region" description="Polar residues" evidence="2">
    <location>
        <begin position="576"/>
        <end position="588"/>
    </location>
</feature>
<dbReference type="PANTHER" id="PTHR12320">
    <property type="entry name" value="PROTEIN PHOSPHATASE 2C"/>
    <property type="match status" value="1"/>
</dbReference>
<evidence type="ECO:0000256" key="2">
    <source>
        <dbReference type="SAM" id="MobiDB-lite"/>
    </source>
</evidence>
<comment type="similarity">
    <text evidence="1">Belongs to the PP2C family.</text>
</comment>
<reference evidence="4 5" key="1">
    <citation type="journal article" date="2019" name="Nat. Ecol. Evol.">
        <title>Megaphylogeny resolves global patterns of mushroom evolution.</title>
        <authorList>
            <person name="Varga T."/>
            <person name="Krizsan K."/>
            <person name="Foldi C."/>
            <person name="Dima B."/>
            <person name="Sanchez-Garcia M."/>
            <person name="Sanchez-Ramirez S."/>
            <person name="Szollosi G.J."/>
            <person name="Szarkandi J.G."/>
            <person name="Papp V."/>
            <person name="Albert L."/>
            <person name="Andreopoulos W."/>
            <person name="Angelini C."/>
            <person name="Antonin V."/>
            <person name="Barry K.W."/>
            <person name="Bougher N.L."/>
            <person name="Buchanan P."/>
            <person name="Buyck B."/>
            <person name="Bense V."/>
            <person name="Catcheside P."/>
            <person name="Chovatia M."/>
            <person name="Cooper J."/>
            <person name="Damon W."/>
            <person name="Desjardin D."/>
            <person name="Finy P."/>
            <person name="Geml J."/>
            <person name="Haridas S."/>
            <person name="Hughes K."/>
            <person name="Justo A."/>
            <person name="Karasinski D."/>
            <person name="Kautmanova I."/>
            <person name="Kiss B."/>
            <person name="Kocsube S."/>
            <person name="Kotiranta H."/>
            <person name="LaButti K.M."/>
            <person name="Lechner B.E."/>
            <person name="Liimatainen K."/>
            <person name="Lipzen A."/>
            <person name="Lukacs Z."/>
            <person name="Mihaltcheva S."/>
            <person name="Morgado L.N."/>
            <person name="Niskanen T."/>
            <person name="Noordeloos M.E."/>
            <person name="Ohm R.A."/>
            <person name="Ortiz-Santana B."/>
            <person name="Ovrebo C."/>
            <person name="Racz N."/>
            <person name="Riley R."/>
            <person name="Savchenko A."/>
            <person name="Shiryaev A."/>
            <person name="Soop K."/>
            <person name="Spirin V."/>
            <person name="Szebenyi C."/>
            <person name="Tomsovsky M."/>
            <person name="Tulloss R.E."/>
            <person name="Uehling J."/>
            <person name="Grigoriev I.V."/>
            <person name="Vagvolgyi C."/>
            <person name="Papp T."/>
            <person name="Martin F.M."/>
            <person name="Miettinen O."/>
            <person name="Hibbett D.S."/>
            <person name="Nagy L.G."/>
        </authorList>
    </citation>
    <scope>NUCLEOTIDE SEQUENCE [LARGE SCALE GENOMIC DNA]</scope>
    <source>
        <strain evidence="4 5">CBS 121175</strain>
    </source>
</reference>
<dbReference type="SUPFAM" id="SSF81606">
    <property type="entry name" value="PP2C-like"/>
    <property type="match status" value="1"/>
</dbReference>
<keyword evidence="1" id="KW-0460">Magnesium</keyword>
<feature type="region of interest" description="Disordered" evidence="2">
    <location>
        <begin position="564"/>
        <end position="597"/>
    </location>
</feature>
<dbReference type="InterPro" id="IPR001932">
    <property type="entry name" value="PPM-type_phosphatase-like_dom"/>
</dbReference>
<protein>
    <recommendedName>
        <fullName evidence="1">Protein phosphatase</fullName>
        <ecNumber evidence="1">3.1.3.16</ecNumber>
    </recommendedName>
</protein>
<dbReference type="OrthoDB" id="60843at2759"/>
<feature type="compositionally biased region" description="Low complexity" evidence="2">
    <location>
        <begin position="58"/>
        <end position="72"/>
    </location>
</feature>
<dbReference type="SMART" id="SM00332">
    <property type="entry name" value="PP2Cc"/>
    <property type="match status" value="1"/>
</dbReference>
<evidence type="ECO:0000259" key="3">
    <source>
        <dbReference type="PROSITE" id="PS51746"/>
    </source>
</evidence>
<proteinExistence type="inferred from homology"/>
<sequence length="640" mass="69524">MKSIHPSLYRARSNSLTSVHRPLHTASVIPFFDSPPPPPVRPGIRLAPSRLPSEHPNGSSSTQQSTHSHGGHPPLPLALGTTSPSNQLQSQYALFNYSTSPPNAQSHPHPSHSSHEVPLRSSKRQRLKYQLDVGAYGIPKRCRSNDVHRGIHTRLTPPCSSPDDLPLAVQVGEDAYFVRDNAMGIADGVGGWTKSKNHDPQQATASALFARRLMHYCSAEVEQSSACRNPKSPIFNDPAPHISQPQFSFIPQFKPRTDTRTAPIFSAASSYVWEEIEAERLRQEQLEEDLNDTLDELSEGIDVLQILERAYDQTIKTHVAPARPPASQPTAPSAISRPPTGMGFSLLSKNPSPEPEPTPLMSGSSTALLAVLDHAPRQPTAGNSGPSALSIVSSSAFPPLSASAPSTSSVPERPSATNYAAGTLNPSIYIDSDAAQPYDAVLKIAHVGDCMGMLIRDEEIIWRSEEMWWDFNMPLQLGPATHPTVKPSTAAHHFTLPVRADDILILASDGLSDNLWDEEVLDEVVKFRHSFLGKETNPDSAPADLLLRRKTLAGMLSEALCSRARKVSERRATPKASGTSTPKGTQARSVPLEEDEIPFARRARESGRYFRGGKQDDISVIVAVISPAESEGDVSSKNLP</sequence>
<comment type="catalytic activity">
    <reaction evidence="1">
        <text>O-phospho-L-threonyl-[protein] + H2O = L-threonyl-[protein] + phosphate</text>
        <dbReference type="Rhea" id="RHEA:47004"/>
        <dbReference type="Rhea" id="RHEA-COMP:11060"/>
        <dbReference type="Rhea" id="RHEA-COMP:11605"/>
        <dbReference type="ChEBI" id="CHEBI:15377"/>
        <dbReference type="ChEBI" id="CHEBI:30013"/>
        <dbReference type="ChEBI" id="CHEBI:43474"/>
        <dbReference type="ChEBI" id="CHEBI:61977"/>
        <dbReference type="EC" id="3.1.3.16"/>
    </reaction>
</comment>
<dbReference type="EC" id="3.1.3.16" evidence="1"/>
<dbReference type="GO" id="GO:0004722">
    <property type="term" value="F:protein serine/threonine phosphatase activity"/>
    <property type="evidence" value="ECO:0007669"/>
    <property type="project" value="UniProtKB-EC"/>
</dbReference>
<dbReference type="AlphaFoldDB" id="A0A5C3L2Y2"/>
<feature type="region of interest" description="Disordered" evidence="2">
    <location>
        <begin position="97"/>
        <end position="123"/>
    </location>
</feature>
<comment type="catalytic activity">
    <reaction evidence="1">
        <text>O-phospho-L-seryl-[protein] + H2O = L-seryl-[protein] + phosphate</text>
        <dbReference type="Rhea" id="RHEA:20629"/>
        <dbReference type="Rhea" id="RHEA-COMP:9863"/>
        <dbReference type="Rhea" id="RHEA-COMP:11604"/>
        <dbReference type="ChEBI" id="CHEBI:15377"/>
        <dbReference type="ChEBI" id="CHEBI:29999"/>
        <dbReference type="ChEBI" id="CHEBI:43474"/>
        <dbReference type="ChEBI" id="CHEBI:83421"/>
        <dbReference type="EC" id="3.1.3.16"/>
    </reaction>
</comment>
<dbReference type="STRING" id="230819.A0A5C3L2Y2"/>
<feature type="region of interest" description="Disordered" evidence="2">
    <location>
        <begin position="319"/>
        <end position="363"/>
    </location>
</feature>
<accession>A0A5C3L2Y2</accession>
<keyword evidence="1" id="KW-0904">Protein phosphatase</keyword>
<feature type="domain" description="PPM-type phosphatase" evidence="3">
    <location>
        <begin position="158"/>
        <end position="625"/>
    </location>
</feature>
<dbReference type="EMBL" id="ML210168">
    <property type="protein sequence ID" value="TFK27105.1"/>
    <property type="molecule type" value="Genomic_DNA"/>
</dbReference>
<dbReference type="GO" id="GO:0046872">
    <property type="term" value="F:metal ion binding"/>
    <property type="evidence" value="ECO:0007669"/>
    <property type="project" value="UniProtKB-UniRule"/>
</dbReference>
<evidence type="ECO:0000313" key="4">
    <source>
        <dbReference type="EMBL" id="TFK27105.1"/>
    </source>
</evidence>
<comment type="cofactor">
    <cofactor evidence="1">
        <name>Mn(2+)</name>
        <dbReference type="ChEBI" id="CHEBI:29035"/>
    </cofactor>
</comment>
<organism evidence="4 5">
    <name type="scientific">Coprinopsis marcescibilis</name>
    <name type="common">Agaric fungus</name>
    <name type="synonym">Psathyrella marcescibilis</name>
    <dbReference type="NCBI Taxonomy" id="230819"/>
    <lineage>
        <taxon>Eukaryota</taxon>
        <taxon>Fungi</taxon>
        <taxon>Dikarya</taxon>
        <taxon>Basidiomycota</taxon>
        <taxon>Agaricomycotina</taxon>
        <taxon>Agaricomycetes</taxon>
        <taxon>Agaricomycetidae</taxon>
        <taxon>Agaricales</taxon>
        <taxon>Agaricineae</taxon>
        <taxon>Psathyrellaceae</taxon>
        <taxon>Coprinopsis</taxon>
    </lineage>
</organism>
<comment type="cofactor">
    <cofactor evidence="1">
        <name>Mg(2+)</name>
        <dbReference type="ChEBI" id="CHEBI:18420"/>
    </cofactor>
</comment>
<dbReference type="Proteomes" id="UP000307440">
    <property type="component" value="Unassembled WGS sequence"/>
</dbReference>
<dbReference type="InterPro" id="IPR036457">
    <property type="entry name" value="PPM-type-like_dom_sf"/>
</dbReference>
<dbReference type="PROSITE" id="PS51746">
    <property type="entry name" value="PPM_2"/>
    <property type="match status" value="1"/>
</dbReference>
<keyword evidence="1" id="KW-0464">Manganese</keyword>
<keyword evidence="1" id="KW-0479">Metal-binding</keyword>
<name>A0A5C3L2Y2_COPMA</name>
<dbReference type="InterPro" id="IPR039123">
    <property type="entry name" value="PPTC7"/>
</dbReference>
<keyword evidence="1" id="KW-0378">Hydrolase</keyword>
<keyword evidence="5" id="KW-1185">Reference proteome</keyword>
<gene>
    <name evidence="4" type="ORF">FA15DRAFT_666844</name>
</gene>
<feature type="region of interest" description="Disordered" evidence="2">
    <location>
        <begin position="28"/>
        <end position="84"/>
    </location>
</feature>